<dbReference type="Proteomes" id="UP000069632">
    <property type="component" value="Unassembled WGS sequence"/>
</dbReference>
<protein>
    <submittedName>
        <fullName evidence="3">SMF family protein</fullName>
    </submittedName>
</protein>
<dbReference type="RefSeq" id="WP_075540101.1">
    <property type="nucleotide sequence ID" value="NZ_CP053844.1"/>
</dbReference>
<gene>
    <name evidence="3" type="primary">smf</name>
    <name evidence="3" type="ORF">ERS672216_00741</name>
</gene>
<dbReference type="Pfam" id="PF02481">
    <property type="entry name" value="DNA_processg_A"/>
    <property type="match status" value="1"/>
</dbReference>
<dbReference type="NCBIfam" id="TIGR00732">
    <property type="entry name" value="dprA"/>
    <property type="match status" value="1"/>
</dbReference>
<reference evidence="3 4" key="1">
    <citation type="submission" date="2016-02" db="EMBL/GenBank/DDBJ databases">
        <authorList>
            <consortium name="Pathogen Informatics"/>
        </authorList>
    </citation>
    <scope>NUCLEOTIDE SEQUENCE [LARGE SCALE GENOMIC DNA]</scope>
    <source>
        <strain evidence="3 4">RC20</strain>
    </source>
</reference>
<dbReference type="AlphaFoldDB" id="A0A128EDZ1"/>
<dbReference type="PANTHER" id="PTHR43022">
    <property type="entry name" value="PROTEIN SMF"/>
    <property type="match status" value="1"/>
</dbReference>
<accession>A0A128EDZ1</accession>
<feature type="domain" description="Smf/DprA SLOG" evidence="2">
    <location>
        <begin position="10"/>
        <end position="202"/>
    </location>
</feature>
<evidence type="ECO:0000256" key="1">
    <source>
        <dbReference type="ARBA" id="ARBA00006525"/>
    </source>
</evidence>
<sequence length="257" mass="28373">MNTIDDISFLTKLKKPPKKLYYKGNLELLNMPKVSIVGSRKMSVYTKNLVLSLSSALAKRGVCVVSGAAIGVDITAHNAAYPNTIAVFGNGLDIIYPASNAKIISQIYQNSLALSEYEPDTPAMGFRFLERNRIVVGLSQALVVAQADFRSGSLQSARLAREMGVPVYVLPQRINESMGTNELLGKNLANLIYDVDEFAKNFSQIDQASQINEDNEVVKFIKENDSFDEVYANFGDLIYEYELDGKVEILGTKVVIK</sequence>
<dbReference type="GO" id="GO:0009294">
    <property type="term" value="P:DNA-mediated transformation"/>
    <property type="evidence" value="ECO:0007669"/>
    <property type="project" value="InterPro"/>
</dbReference>
<evidence type="ECO:0000313" key="3">
    <source>
        <dbReference type="EMBL" id="CZE47154.1"/>
    </source>
</evidence>
<dbReference type="EMBL" id="FIZP01000002">
    <property type="protein sequence ID" value="CZE47154.1"/>
    <property type="molecule type" value="Genomic_DNA"/>
</dbReference>
<proteinExistence type="inferred from homology"/>
<dbReference type="SUPFAM" id="SSF102405">
    <property type="entry name" value="MCP/YpsA-like"/>
    <property type="match status" value="1"/>
</dbReference>
<name>A0A128EDZ1_9BACT</name>
<dbReference type="Gene3D" id="3.40.50.450">
    <property type="match status" value="1"/>
</dbReference>
<dbReference type="InterPro" id="IPR057666">
    <property type="entry name" value="DrpA_SLOG"/>
</dbReference>
<comment type="similarity">
    <text evidence="1">Belongs to the DprA/Smf family.</text>
</comment>
<evidence type="ECO:0000259" key="2">
    <source>
        <dbReference type="Pfam" id="PF02481"/>
    </source>
</evidence>
<dbReference type="PANTHER" id="PTHR43022:SF1">
    <property type="entry name" value="PROTEIN SMF"/>
    <property type="match status" value="1"/>
</dbReference>
<organism evidence="3 4">
    <name type="scientific">Campylobacter geochelonis</name>
    <dbReference type="NCBI Taxonomy" id="1780362"/>
    <lineage>
        <taxon>Bacteria</taxon>
        <taxon>Pseudomonadati</taxon>
        <taxon>Campylobacterota</taxon>
        <taxon>Epsilonproteobacteria</taxon>
        <taxon>Campylobacterales</taxon>
        <taxon>Campylobacteraceae</taxon>
        <taxon>Campylobacter</taxon>
    </lineage>
</organism>
<dbReference type="InterPro" id="IPR003488">
    <property type="entry name" value="DprA"/>
</dbReference>
<keyword evidence="4" id="KW-1185">Reference proteome</keyword>
<dbReference type="OrthoDB" id="9785707at2"/>
<evidence type="ECO:0000313" key="4">
    <source>
        <dbReference type="Proteomes" id="UP000069632"/>
    </source>
</evidence>